<dbReference type="Proteomes" id="UP000249204">
    <property type="component" value="Unassembled WGS sequence"/>
</dbReference>
<sequence>MTTEYIRPTWTIEEVIVDCNVSKKAIALIDNFKAILVTEELRYEFMMRVPFDPNGHQVFDLLHEMRKEQLCLNPMSDESFLDMYLLNPIQALRQYFKHSIVPAHEERIQQWNIDLKELVKLKQTDYSIHLNRALTALYK</sequence>
<accession>A0A2W6NEZ8</accession>
<organism evidence="1 2">
    <name type="scientific">Paenibacillus silvae</name>
    <dbReference type="NCBI Taxonomy" id="1325358"/>
    <lineage>
        <taxon>Bacteria</taxon>
        <taxon>Bacillati</taxon>
        <taxon>Bacillota</taxon>
        <taxon>Bacilli</taxon>
        <taxon>Bacillales</taxon>
        <taxon>Paenibacillaceae</taxon>
        <taxon>Paenibacillus</taxon>
    </lineage>
</organism>
<evidence type="ECO:0000313" key="2">
    <source>
        <dbReference type="Proteomes" id="UP000249204"/>
    </source>
</evidence>
<evidence type="ECO:0000313" key="1">
    <source>
        <dbReference type="EMBL" id="PZT54341.1"/>
    </source>
</evidence>
<comment type="caution">
    <text evidence="1">The sequence shown here is derived from an EMBL/GenBank/DDBJ whole genome shotgun (WGS) entry which is preliminary data.</text>
</comment>
<dbReference type="AlphaFoldDB" id="A0A2W6NEZ8"/>
<protein>
    <submittedName>
        <fullName evidence="1">Uncharacterized protein</fullName>
    </submittedName>
</protein>
<reference evidence="1 2" key="1">
    <citation type="submission" date="2018-06" db="EMBL/GenBank/DDBJ databases">
        <title>Isolation of heavy metals resistant Paenibacillus silvae NC2 from Gold-Copper mine in ZiJin, China.</title>
        <authorList>
            <person name="Xu J."/>
            <person name="Mazhar H.S."/>
            <person name="Rensing C."/>
        </authorList>
    </citation>
    <scope>NUCLEOTIDE SEQUENCE [LARGE SCALE GENOMIC DNA]</scope>
    <source>
        <strain evidence="1 2">NC2</strain>
    </source>
</reference>
<proteinExistence type="predicted"/>
<gene>
    <name evidence="1" type="ORF">DN757_17585</name>
</gene>
<name>A0A2W6NEZ8_9BACL</name>
<dbReference type="EMBL" id="QKWW01000048">
    <property type="protein sequence ID" value="PZT54341.1"/>
    <property type="molecule type" value="Genomic_DNA"/>
</dbReference>
<dbReference type="RefSeq" id="WP_111271497.1">
    <property type="nucleotide sequence ID" value="NZ_QKWW01000048.1"/>
</dbReference>